<dbReference type="AlphaFoldDB" id="E6MIT4"/>
<gene>
    <name evidence="3" type="ORF">HMP0721_1919</name>
</gene>
<comment type="caution">
    <text evidence="3">The sequence shown here is derived from an EMBL/GenBank/DDBJ whole genome shotgun (WGS) entry which is preliminary data.</text>
</comment>
<protein>
    <submittedName>
        <fullName evidence="3">Uncharacterized protein</fullName>
    </submittedName>
</protein>
<evidence type="ECO:0000259" key="2">
    <source>
        <dbReference type="Pfam" id="PF10114"/>
    </source>
</evidence>
<dbReference type="eggNOG" id="COG4936">
    <property type="taxonomic scope" value="Bacteria"/>
</dbReference>
<dbReference type="STRING" id="887929.HMP0721_1919"/>
<feature type="domain" description="PocR" evidence="2">
    <location>
        <begin position="12"/>
        <end position="168"/>
    </location>
</feature>
<evidence type="ECO:0000259" key="1">
    <source>
        <dbReference type="Pfam" id="PF06580"/>
    </source>
</evidence>
<dbReference type="InterPro" id="IPR018771">
    <property type="entry name" value="PocR_dom"/>
</dbReference>
<dbReference type="HOGENOM" id="CLU_699930_0_0_9"/>
<keyword evidence="4" id="KW-1185">Reference proteome</keyword>
<dbReference type="InterPro" id="IPR010559">
    <property type="entry name" value="Sig_transdc_His_kin_internal"/>
</dbReference>
<dbReference type="Proteomes" id="UP000004754">
    <property type="component" value="Unassembled WGS sequence"/>
</dbReference>
<evidence type="ECO:0000313" key="4">
    <source>
        <dbReference type="Proteomes" id="UP000004754"/>
    </source>
</evidence>
<feature type="domain" description="Signal transduction histidine kinase internal region" evidence="1">
    <location>
        <begin position="201"/>
        <end position="264"/>
    </location>
</feature>
<accession>E6MIT4</accession>
<evidence type="ECO:0000313" key="3">
    <source>
        <dbReference type="EMBL" id="EFV00959.1"/>
    </source>
</evidence>
<dbReference type="OrthoDB" id="9809348at2"/>
<proteinExistence type="predicted"/>
<sequence>MEITQLMTERGEELLALQQLISDATGMANVIVNAQGKPVSELVGFCPFCCEMRKRRDGLTSCMASDAYGCVQGSIDLQSHLYLCHVGLLEIAVPIVVDGRYLGGFITGQVHCPDAPSEMIRVNRLTQSPTLALTAAEKTLCRKIPTMGYAQCSALAKIIEKLISQFCQQVCLKPAKQGAKAQPHSSKARPEQPATRQMILDSLISAANLAIIEGAVETNAYLVQLSDFIKTAIFGDETYWTVEKETAHIADFLKLQGVRLGDKLQIDLQVPEELAFCQIPAGIWLAFMTHTTGPLLMAGGSLRIEAAMTGDQIVLRRIHTPPYKDQPRQCYAALSTCTSAPLPNAGLIQKQLEAIFGKGICEVEALSLERGEGWLIRVPNLLAQSSGSYRSTDG</sequence>
<reference evidence="3 4" key="1">
    <citation type="submission" date="2010-12" db="EMBL/GenBank/DDBJ databases">
        <authorList>
            <person name="Muzny D."/>
            <person name="Qin X."/>
            <person name="Deng J."/>
            <person name="Jiang H."/>
            <person name="Liu Y."/>
            <person name="Qu J."/>
            <person name="Song X.-Z."/>
            <person name="Zhang L."/>
            <person name="Thornton R."/>
            <person name="Coyle M."/>
            <person name="Francisco L."/>
            <person name="Jackson L."/>
            <person name="Javaid M."/>
            <person name="Korchina V."/>
            <person name="Kovar C."/>
            <person name="Mata R."/>
            <person name="Mathew T."/>
            <person name="Ngo R."/>
            <person name="Nguyen L."/>
            <person name="Nguyen N."/>
            <person name="Okwuonu G."/>
            <person name="Ongeri F."/>
            <person name="Pham C."/>
            <person name="Simmons D."/>
            <person name="Wilczek-Boney K."/>
            <person name="Hale W."/>
            <person name="Jakkamsetti A."/>
            <person name="Pham P."/>
            <person name="Ruth R."/>
            <person name="San Lucas F."/>
            <person name="Warren J."/>
            <person name="Zhang J."/>
            <person name="Zhao Z."/>
            <person name="Zhou C."/>
            <person name="Zhu D."/>
            <person name="Lee S."/>
            <person name="Bess C."/>
            <person name="Blankenburg K."/>
            <person name="Forbes L."/>
            <person name="Fu Q."/>
            <person name="Gubbala S."/>
            <person name="Hirani K."/>
            <person name="Jayaseelan J.C."/>
            <person name="Lara F."/>
            <person name="Munidasa M."/>
            <person name="Palculict T."/>
            <person name="Patil S."/>
            <person name="Pu L.-L."/>
            <person name="Saada N."/>
            <person name="Tang L."/>
            <person name="Weissenberger G."/>
            <person name="Zhu Y."/>
            <person name="Hemphill L."/>
            <person name="Shang Y."/>
            <person name="Youmans B."/>
            <person name="Ayvaz T."/>
            <person name="Ross M."/>
            <person name="Santibanez J."/>
            <person name="Aqrawi P."/>
            <person name="Gross S."/>
            <person name="Joshi V."/>
            <person name="Fowler G."/>
            <person name="Nazareth L."/>
            <person name="Reid J."/>
            <person name="Worley K."/>
            <person name="Petrosino J."/>
            <person name="Highlander S."/>
            <person name="Gibbs R."/>
        </authorList>
    </citation>
    <scope>NUCLEOTIDE SEQUENCE [LARGE SCALE GENOMIC DNA]</scope>
    <source>
        <strain evidence="3 4">ATCC 23263</strain>
    </source>
</reference>
<dbReference type="Pfam" id="PF10114">
    <property type="entry name" value="PocR"/>
    <property type="match status" value="1"/>
</dbReference>
<dbReference type="RefSeq" id="WP_006599341.1">
    <property type="nucleotide sequence ID" value="NZ_GL622359.1"/>
</dbReference>
<dbReference type="Pfam" id="PF06580">
    <property type="entry name" value="His_kinase"/>
    <property type="match status" value="1"/>
</dbReference>
<dbReference type="EMBL" id="AEQN01000024">
    <property type="protein sequence ID" value="EFV00959.1"/>
    <property type="molecule type" value="Genomic_DNA"/>
</dbReference>
<organism evidence="3 4">
    <name type="scientific">Pseudoramibacter alactolyticus ATCC 23263</name>
    <dbReference type="NCBI Taxonomy" id="887929"/>
    <lineage>
        <taxon>Bacteria</taxon>
        <taxon>Bacillati</taxon>
        <taxon>Bacillota</taxon>
        <taxon>Clostridia</taxon>
        <taxon>Eubacteriales</taxon>
        <taxon>Eubacteriaceae</taxon>
        <taxon>Pseudoramibacter</taxon>
    </lineage>
</organism>
<name>E6MIT4_9FIRM</name>